<dbReference type="InterPro" id="IPR036196">
    <property type="entry name" value="Ptyr_pPase_sf"/>
</dbReference>
<feature type="active site" evidence="4">
    <location>
        <position position="14"/>
    </location>
</feature>
<keyword evidence="7" id="KW-1185">Reference proteome</keyword>
<dbReference type="InterPro" id="IPR050438">
    <property type="entry name" value="LMW_PTPase"/>
</dbReference>
<dbReference type="AlphaFoldDB" id="A0A235F8N0"/>
<feature type="active site" description="Nucleophile" evidence="4">
    <location>
        <position position="8"/>
    </location>
</feature>
<dbReference type="Gene3D" id="3.40.50.2300">
    <property type="match status" value="1"/>
</dbReference>
<dbReference type="PANTHER" id="PTHR11717">
    <property type="entry name" value="LOW MOLECULAR WEIGHT PROTEIN TYROSINE PHOSPHATASE"/>
    <property type="match status" value="1"/>
</dbReference>
<proteinExistence type="inferred from homology"/>
<dbReference type="OrthoDB" id="9784339at2"/>
<dbReference type="PANTHER" id="PTHR11717:SF31">
    <property type="entry name" value="LOW MOLECULAR WEIGHT PROTEIN-TYROSINE-PHOSPHATASE ETP-RELATED"/>
    <property type="match status" value="1"/>
</dbReference>
<name>A0A235F8N0_9BACL</name>
<evidence type="ECO:0000313" key="6">
    <source>
        <dbReference type="EMBL" id="OYD57424.1"/>
    </source>
</evidence>
<reference evidence="6 7" key="1">
    <citation type="submission" date="2017-07" db="EMBL/GenBank/DDBJ databases">
        <title>Fictibacillus sp. nov. GDSW-R2A3 Genome sequencing and assembly.</title>
        <authorList>
            <person name="Mayilraj S."/>
        </authorList>
    </citation>
    <scope>NUCLEOTIDE SEQUENCE [LARGE SCALE GENOMIC DNA]</scope>
    <source>
        <strain evidence="6 7">GDSW-R2A3</strain>
    </source>
</reference>
<evidence type="ECO:0000256" key="3">
    <source>
        <dbReference type="ARBA" id="ARBA00022912"/>
    </source>
</evidence>
<dbReference type="EMBL" id="NOII01000003">
    <property type="protein sequence ID" value="OYD57424.1"/>
    <property type="molecule type" value="Genomic_DNA"/>
</dbReference>
<accession>A0A235F8N0</accession>
<keyword evidence="3" id="KW-0904">Protein phosphatase</keyword>
<protein>
    <recommendedName>
        <fullName evidence="5">Phosphotyrosine protein phosphatase I domain-containing protein</fullName>
    </recommendedName>
</protein>
<evidence type="ECO:0000256" key="1">
    <source>
        <dbReference type="ARBA" id="ARBA00011063"/>
    </source>
</evidence>
<feature type="domain" description="Phosphotyrosine protein phosphatase I" evidence="5">
    <location>
        <begin position="2"/>
        <end position="199"/>
    </location>
</feature>
<evidence type="ECO:0000256" key="2">
    <source>
        <dbReference type="ARBA" id="ARBA00022801"/>
    </source>
</evidence>
<dbReference type="GO" id="GO:0004725">
    <property type="term" value="F:protein tyrosine phosphatase activity"/>
    <property type="evidence" value="ECO:0007669"/>
    <property type="project" value="InterPro"/>
</dbReference>
<evidence type="ECO:0000313" key="7">
    <source>
        <dbReference type="Proteomes" id="UP000215059"/>
    </source>
</evidence>
<organism evidence="6 7">
    <name type="scientific">Fictibacillus aquaticus</name>
    <dbReference type="NCBI Taxonomy" id="2021314"/>
    <lineage>
        <taxon>Bacteria</taxon>
        <taxon>Bacillati</taxon>
        <taxon>Bacillota</taxon>
        <taxon>Bacilli</taxon>
        <taxon>Bacillales</taxon>
        <taxon>Fictibacillaceae</taxon>
        <taxon>Fictibacillus</taxon>
    </lineage>
</organism>
<comment type="similarity">
    <text evidence="1">Belongs to the low molecular weight phosphotyrosine protein phosphatase family.</text>
</comment>
<dbReference type="InterPro" id="IPR017867">
    <property type="entry name" value="Tyr_phospatase_low_mol_wt"/>
</dbReference>
<dbReference type="InterPro" id="IPR023485">
    <property type="entry name" value="Ptyr_pPase"/>
</dbReference>
<dbReference type="Pfam" id="PF01451">
    <property type="entry name" value="LMWPc"/>
    <property type="match status" value="1"/>
</dbReference>
<dbReference type="PRINTS" id="PR00719">
    <property type="entry name" value="LMWPTPASE"/>
</dbReference>
<dbReference type="SUPFAM" id="SSF52788">
    <property type="entry name" value="Phosphotyrosine protein phosphatases I"/>
    <property type="match status" value="1"/>
</dbReference>
<comment type="caution">
    <text evidence="6">The sequence shown here is derived from an EMBL/GenBank/DDBJ whole genome shotgun (WGS) entry which is preliminary data.</text>
</comment>
<gene>
    <name evidence="6" type="ORF">CGZ90_12160</name>
</gene>
<sequence>MMNVLFVCTGNTCRSPMAEALLRNMGKGRFEVRSAGVFSMPGAPISLHAAKALEEQSVSHSHASQGMSEQLADWADVILTMTENHKFAIIQQWPEAVEKTYTLKEFVLDDEERKAFEQQYKLIAEIETLKSSFLAGGEAPSEERQAQFSQAVEPLVKKLQELEKSAPNLDITDPYGGSLDLYKKTRDELAQLLEKFIKKYDN</sequence>
<evidence type="ECO:0000256" key="4">
    <source>
        <dbReference type="PIRSR" id="PIRSR617867-1"/>
    </source>
</evidence>
<dbReference type="Proteomes" id="UP000215059">
    <property type="component" value="Unassembled WGS sequence"/>
</dbReference>
<evidence type="ECO:0000259" key="5">
    <source>
        <dbReference type="SMART" id="SM00226"/>
    </source>
</evidence>
<dbReference type="CDD" id="cd16344">
    <property type="entry name" value="LMWPAP"/>
    <property type="match status" value="1"/>
</dbReference>
<keyword evidence="2" id="KW-0378">Hydrolase</keyword>
<dbReference type="SMART" id="SM00226">
    <property type="entry name" value="LMWPc"/>
    <property type="match status" value="1"/>
</dbReference>